<evidence type="ECO:0000256" key="1">
    <source>
        <dbReference type="ARBA" id="ARBA00023002"/>
    </source>
</evidence>
<dbReference type="Proteomes" id="UP000799291">
    <property type="component" value="Unassembled WGS sequence"/>
</dbReference>
<dbReference type="GO" id="GO:0046872">
    <property type="term" value="F:metal ion binding"/>
    <property type="evidence" value="ECO:0007669"/>
    <property type="project" value="InterPro"/>
</dbReference>
<protein>
    <submittedName>
        <fullName evidence="4">Dehydroquinate synthase-like protein</fullName>
    </submittedName>
</protein>
<dbReference type="InterPro" id="IPR056798">
    <property type="entry name" value="ADH_Fe_C"/>
</dbReference>
<dbReference type="EMBL" id="MU005573">
    <property type="protein sequence ID" value="KAF2688266.1"/>
    <property type="molecule type" value="Genomic_DNA"/>
</dbReference>
<dbReference type="Pfam" id="PF00465">
    <property type="entry name" value="Fe-ADH"/>
    <property type="match status" value="1"/>
</dbReference>
<evidence type="ECO:0000313" key="5">
    <source>
        <dbReference type="Proteomes" id="UP000799291"/>
    </source>
</evidence>
<sequence>MESRETYMPAFDEPPGTNLAGISIKGLKLPSPYISYGRPYHASCAKYIKDTFHASKNSDKLDKLVEAISKENVVGVKKGMTPHTPWSDILSIAAECREAPADCVVTLGAGSLTDGSKLVVLCLANNISEPKQLARYSVESTDTPSPVKQPTVPLITIPTSLSDGEFFSLAGGTDDSMNHKQGFLHSGMGSKLINLDPELYLTTPEYHWLSTGIRSADHCGLRLLVPSLLMCKENPKDLAARHRCPLGVPHGITSYIMCPAVMKYNIKHGSSNPEIPRLAGVLKAAGLNTDSNDLGDALDVIVRTLGLPRTLKELQVSSEVISALSKRALDDFWAPTNPVPLVEANQVQEILEVVV</sequence>
<dbReference type="GO" id="GO:0005739">
    <property type="term" value="C:mitochondrion"/>
    <property type="evidence" value="ECO:0007669"/>
    <property type="project" value="TreeGrafter"/>
</dbReference>
<dbReference type="AlphaFoldDB" id="A0A6G1JCK7"/>
<feature type="domain" description="Fe-containing alcohol dehydrogenase-like C-terminal" evidence="3">
    <location>
        <begin position="247"/>
        <end position="352"/>
    </location>
</feature>
<reference evidence="4" key="1">
    <citation type="journal article" date="2020" name="Stud. Mycol.">
        <title>101 Dothideomycetes genomes: a test case for predicting lifestyles and emergence of pathogens.</title>
        <authorList>
            <person name="Haridas S."/>
            <person name="Albert R."/>
            <person name="Binder M."/>
            <person name="Bloem J."/>
            <person name="Labutti K."/>
            <person name="Salamov A."/>
            <person name="Andreopoulos B."/>
            <person name="Baker S."/>
            <person name="Barry K."/>
            <person name="Bills G."/>
            <person name="Bluhm B."/>
            <person name="Cannon C."/>
            <person name="Castanera R."/>
            <person name="Culley D."/>
            <person name="Daum C."/>
            <person name="Ezra D."/>
            <person name="Gonzalez J."/>
            <person name="Henrissat B."/>
            <person name="Kuo A."/>
            <person name="Liang C."/>
            <person name="Lipzen A."/>
            <person name="Lutzoni F."/>
            <person name="Magnuson J."/>
            <person name="Mondo S."/>
            <person name="Nolan M."/>
            <person name="Ohm R."/>
            <person name="Pangilinan J."/>
            <person name="Park H.-J."/>
            <person name="Ramirez L."/>
            <person name="Alfaro M."/>
            <person name="Sun H."/>
            <person name="Tritt A."/>
            <person name="Yoshinaga Y."/>
            <person name="Zwiers L.-H."/>
            <person name="Turgeon B."/>
            <person name="Goodwin S."/>
            <person name="Spatafora J."/>
            <person name="Crous P."/>
            <person name="Grigoriev I."/>
        </authorList>
    </citation>
    <scope>NUCLEOTIDE SEQUENCE</scope>
    <source>
        <strain evidence="4">CBS 122367</strain>
    </source>
</reference>
<keyword evidence="1" id="KW-0560">Oxidoreductase</keyword>
<evidence type="ECO:0000259" key="2">
    <source>
        <dbReference type="Pfam" id="PF00465"/>
    </source>
</evidence>
<proteinExistence type="predicted"/>
<accession>A0A6G1JCK7</accession>
<dbReference type="GO" id="GO:0004022">
    <property type="term" value="F:alcohol dehydrogenase (NAD+) activity"/>
    <property type="evidence" value="ECO:0007669"/>
    <property type="project" value="TreeGrafter"/>
</dbReference>
<keyword evidence="5" id="KW-1185">Reference proteome</keyword>
<dbReference type="Gene3D" id="3.40.50.1970">
    <property type="match status" value="1"/>
</dbReference>
<evidence type="ECO:0000259" key="3">
    <source>
        <dbReference type="Pfam" id="PF25137"/>
    </source>
</evidence>
<gene>
    <name evidence="4" type="ORF">K458DRAFT_439999</name>
</gene>
<name>A0A6G1JCK7_9PLEO</name>
<dbReference type="Gene3D" id="1.20.1090.10">
    <property type="entry name" value="Dehydroquinate synthase-like - alpha domain"/>
    <property type="match status" value="1"/>
</dbReference>
<dbReference type="PANTHER" id="PTHR11496:SF107">
    <property type="entry name" value="ALCOHOL DEHYDROGENASE, PUTATIVE (AFU_ORTHOLOGUE AFUA_1G06800)-RELATED"/>
    <property type="match status" value="1"/>
</dbReference>
<dbReference type="OrthoDB" id="339764at2759"/>
<organism evidence="4 5">
    <name type="scientific">Lentithecium fluviatile CBS 122367</name>
    <dbReference type="NCBI Taxonomy" id="1168545"/>
    <lineage>
        <taxon>Eukaryota</taxon>
        <taxon>Fungi</taxon>
        <taxon>Dikarya</taxon>
        <taxon>Ascomycota</taxon>
        <taxon>Pezizomycotina</taxon>
        <taxon>Dothideomycetes</taxon>
        <taxon>Pleosporomycetidae</taxon>
        <taxon>Pleosporales</taxon>
        <taxon>Massarineae</taxon>
        <taxon>Lentitheciaceae</taxon>
        <taxon>Lentithecium</taxon>
    </lineage>
</organism>
<dbReference type="SUPFAM" id="SSF56796">
    <property type="entry name" value="Dehydroquinate synthase-like"/>
    <property type="match status" value="1"/>
</dbReference>
<feature type="domain" description="Alcohol dehydrogenase iron-type/glycerol dehydrogenase GldA" evidence="2">
    <location>
        <begin position="57"/>
        <end position="197"/>
    </location>
</feature>
<dbReference type="Pfam" id="PF25137">
    <property type="entry name" value="ADH_Fe_C"/>
    <property type="match status" value="1"/>
</dbReference>
<evidence type="ECO:0000313" key="4">
    <source>
        <dbReference type="EMBL" id="KAF2688266.1"/>
    </source>
</evidence>
<dbReference type="InterPro" id="IPR039697">
    <property type="entry name" value="Alcohol_dehydrogenase_Fe"/>
</dbReference>
<dbReference type="PANTHER" id="PTHR11496">
    <property type="entry name" value="ALCOHOL DEHYDROGENASE"/>
    <property type="match status" value="1"/>
</dbReference>
<dbReference type="InterPro" id="IPR001670">
    <property type="entry name" value="ADH_Fe/GldA"/>
</dbReference>